<proteinExistence type="predicted"/>
<name>A0AA40ABI3_9PEZI</name>
<feature type="coiled-coil region" evidence="1">
    <location>
        <begin position="22"/>
        <end position="49"/>
    </location>
</feature>
<feature type="region of interest" description="Disordered" evidence="2">
    <location>
        <begin position="98"/>
        <end position="133"/>
    </location>
</feature>
<organism evidence="3 4">
    <name type="scientific">Lasiosphaeria miniovina</name>
    <dbReference type="NCBI Taxonomy" id="1954250"/>
    <lineage>
        <taxon>Eukaryota</taxon>
        <taxon>Fungi</taxon>
        <taxon>Dikarya</taxon>
        <taxon>Ascomycota</taxon>
        <taxon>Pezizomycotina</taxon>
        <taxon>Sordariomycetes</taxon>
        <taxon>Sordariomycetidae</taxon>
        <taxon>Sordariales</taxon>
        <taxon>Lasiosphaeriaceae</taxon>
        <taxon>Lasiosphaeria</taxon>
    </lineage>
</organism>
<evidence type="ECO:0000313" key="4">
    <source>
        <dbReference type="Proteomes" id="UP001172101"/>
    </source>
</evidence>
<dbReference type="AlphaFoldDB" id="A0AA40ABI3"/>
<evidence type="ECO:0000313" key="3">
    <source>
        <dbReference type="EMBL" id="KAK0712796.1"/>
    </source>
</evidence>
<dbReference type="GeneID" id="85328875"/>
<comment type="caution">
    <text evidence="3">The sequence shown here is derived from an EMBL/GenBank/DDBJ whole genome shotgun (WGS) entry which is preliminary data.</text>
</comment>
<evidence type="ECO:0000256" key="1">
    <source>
        <dbReference type="SAM" id="Coils"/>
    </source>
</evidence>
<dbReference type="Proteomes" id="UP001172101">
    <property type="component" value="Unassembled WGS sequence"/>
</dbReference>
<dbReference type="EMBL" id="JAUIRO010000005">
    <property type="protein sequence ID" value="KAK0712796.1"/>
    <property type="molecule type" value="Genomic_DNA"/>
</dbReference>
<feature type="compositionally biased region" description="Basic and acidic residues" evidence="2">
    <location>
        <begin position="243"/>
        <end position="262"/>
    </location>
</feature>
<keyword evidence="4" id="KW-1185">Reference proteome</keyword>
<accession>A0AA40ABI3</accession>
<evidence type="ECO:0000256" key="2">
    <source>
        <dbReference type="SAM" id="MobiDB-lite"/>
    </source>
</evidence>
<feature type="compositionally biased region" description="Basic and acidic residues" evidence="2">
    <location>
        <begin position="283"/>
        <end position="296"/>
    </location>
</feature>
<sequence length="503" mass="56798">MDVQAAIKALNTRLDKIEAARVDDLQDAIAKLNHRLLNAETDIHLLDKRTLSLEGVFDGGHMAPVYGESSSQGRMPTAHTSGYYSHLHTFPSIYSRNSSYSPPNATGPGHNGNAPFGNQGAGNHQKPGIAARGGGGLEAANMRLLMPVISATVEPYQTGFQHLAAKAALQKRKAETEIDNEEGAEEPHRMRAQNLRFWREMSVPVNSHIEPSEENLRKLEDLNKKFQHPHENVPQMLEDIKKKSKLARDQDALNAQREKAQEENDATPFSVMGAHHRVLLAESEIKRQRREDPEQPRRKREAPRPSEVYSEPNDAAWNHDFFAFSKENDARSTDAEIERRHLELCKRRDILHDLSLGDLPENDSDMEEYLWLCHYRDRREDLLLAGALKFDDGHLTWANDSDSDSVSLTRANPGPYDSKYTWVSENGSVAPKPRGQPNQDFSYYGKVSDNGSVHVRNDTNPVIADAELDDDRSITIDAESTRYNTFRVTESERIQRRPDGRPC</sequence>
<gene>
    <name evidence="3" type="ORF">B0T26DRAFT_752988</name>
</gene>
<protein>
    <submittedName>
        <fullName evidence="3">Uncharacterized protein</fullName>
    </submittedName>
</protein>
<dbReference type="RefSeq" id="XP_060294119.1">
    <property type="nucleotide sequence ID" value="XM_060445605.1"/>
</dbReference>
<keyword evidence="1" id="KW-0175">Coiled coil</keyword>
<reference evidence="3" key="1">
    <citation type="submission" date="2023-06" db="EMBL/GenBank/DDBJ databases">
        <title>Genome-scale phylogeny and comparative genomics of the fungal order Sordariales.</title>
        <authorList>
            <consortium name="Lawrence Berkeley National Laboratory"/>
            <person name="Hensen N."/>
            <person name="Bonometti L."/>
            <person name="Westerberg I."/>
            <person name="Brannstrom I.O."/>
            <person name="Guillou S."/>
            <person name="Cros-Aarteil S."/>
            <person name="Calhoun S."/>
            <person name="Haridas S."/>
            <person name="Kuo A."/>
            <person name="Mondo S."/>
            <person name="Pangilinan J."/>
            <person name="Riley R."/>
            <person name="LaButti K."/>
            <person name="Andreopoulos B."/>
            <person name="Lipzen A."/>
            <person name="Chen C."/>
            <person name="Yanf M."/>
            <person name="Daum C."/>
            <person name="Ng V."/>
            <person name="Clum A."/>
            <person name="Steindorff A."/>
            <person name="Ohm R."/>
            <person name="Martin F."/>
            <person name="Silar P."/>
            <person name="Natvig D."/>
            <person name="Lalanne C."/>
            <person name="Gautier V."/>
            <person name="Ament-velasquez S.L."/>
            <person name="Kruys A."/>
            <person name="Hutchinson M.I."/>
            <person name="Powell A.J."/>
            <person name="Barry K."/>
            <person name="Miller A.N."/>
            <person name="Grigoriev I.V."/>
            <person name="Debuchy R."/>
            <person name="Gladieux P."/>
            <person name="Thoren M.H."/>
            <person name="Johannesson H."/>
        </authorList>
    </citation>
    <scope>NUCLEOTIDE SEQUENCE</scope>
    <source>
        <strain evidence="3">SMH2392-1A</strain>
    </source>
</reference>
<feature type="region of interest" description="Disordered" evidence="2">
    <location>
        <begin position="243"/>
        <end position="312"/>
    </location>
</feature>